<protein>
    <recommendedName>
        <fullName evidence="2">CCHC-type domain-containing protein</fullName>
    </recommendedName>
</protein>
<dbReference type="EnsemblMetazoa" id="ASTEI11582-RA">
    <property type="protein sequence ID" value="ASTEI11582-PA"/>
    <property type="gene ID" value="ASTEI11582"/>
</dbReference>
<dbReference type="SMART" id="SM00343">
    <property type="entry name" value="ZnF_C2HC"/>
    <property type="match status" value="2"/>
</dbReference>
<dbReference type="VEuPathDB" id="VectorBase:ASTE011801"/>
<dbReference type="GO" id="GO:0003676">
    <property type="term" value="F:nucleic acid binding"/>
    <property type="evidence" value="ECO:0007669"/>
    <property type="project" value="InterPro"/>
</dbReference>
<feature type="compositionally biased region" description="Polar residues" evidence="1">
    <location>
        <begin position="74"/>
        <end position="85"/>
    </location>
</feature>
<dbReference type="VEuPathDB" id="VectorBase:ASTEI20_038945"/>
<dbReference type="AlphaFoldDB" id="A0A182YSZ6"/>
<dbReference type="Proteomes" id="UP000076408">
    <property type="component" value="Unassembled WGS sequence"/>
</dbReference>
<evidence type="ECO:0000256" key="1">
    <source>
        <dbReference type="SAM" id="MobiDB-lite"/>
    </source>
</evidence>
<name>A0A182YSZ6_ANOST</name>
<organism evidence="3 4">
    <name type="scientific">Anopheles stephensi</name>
    <name type="common">Indo-Pakistan malaria mosquito</name>
    <dbReference type="NCBI Taxonomy" id="30069"/>
    <lineage>
        <taxon>Eukaryota</taxon>
        <taxon>Metazoa</taxon>
        <taxon>Ecdysozoa</taxon>
        <taxon>Arthropoda</taxon>
        <taxon>Hexapoda</taxon>
        <taxon>Insecta</taxon>
        <taxon>Pterygota</taxon>
        <taxon>Neoptera</taxon>
        <taxon>Endopterygota</taxon>
        <taxon>Diptera</taxon>
        <taxon>Nematocera</taxon>
        <taxon>Culicoidea</taxon>
        <taxon>Culicidae</taxon>
        <taxon>Anophelinae</taxon>
        <taxon>Anopheles</taxon>
    </lineage>
</organism>
<dbReference type="STRING" id="30069.A0A182YSZ6"/>
<evidence type="ECO:0000313" key="3">
    <source>
        <dbReference type="EnsemblMetazoa" id="ASTEI11582-PA"/>
    </source>
</evidence>
<evidence type="ECO:0000259" key="2">
    <source>
        <dbReference type="SMART" id="SM00343"/>
    </source>
</evidence>
<dbReference type="InterPro" id="IPR001878">
    <property type="entry name" value="Znf_CCHC"/>
</dbReference>
<dbReference type="VEuPathDB" id="VectorBase:ASTEI11582"/>
<keyword evidence="4" id="KW-1185">Reference proteome</keyword>
<feature type="region of interest" description="Disordered" evidence="1">
    <location>
        <begin position="52"/>
        <end position="92"/>
    </location>
</feature>
<feature type="compositionally biased region" description="Basic residues" evidence="1">
    <location>
        <begin position="62"/>
        <end position="73"/>
    </location>
</feature>
<dbReference type="OMA" id="RESASHC"/>
<feature type="domain" description="CCHC-type" evidence="2">
    <location>
        <begin position="114"/>
        <end position="130"/>
    </location>
</feature>
<feature type="domain" description="CCHC-type" evidence="2">
    <location>
        <begin position="95"/>
        <end position="110"/>
    </location>
</feature>
<dbReference type="GO" id="GO:0008270">
    <property type="term" value="F:zinc ion binding"/>
    <property type="evidence" value="ECO:0007669"/>
    <property type="project" value="InterPro"/>
</dbReference>
<sequence length="130" mass="14411">MLHGLTERDICDEIVAKNPTTFKEALDIALALEATRNIARDIKTTTQVSEATNKLGFEKPGMKRPQKHRRATNKPHTNTPQTIAPNKTHGSHQTTCIGCGGPHIRSECPYRNAKCNNCRKKGHLAKVCRA</sequence>
<dbReference type="Gene3D" id="4.10.60.10">
    <property type="entry name" value="Zinc finger, CCHC-type"/>
    <property type="match status" value="1"/>
</dbReference>
<proteinExistence type="predicted"/>
<accession>A0A182YSZ6</accession>
<reference evidence="3" key="2">
    <citation type="submission" date="2020-05" db="UniProtKB">
        <authorList>
            <consortium name="EnsemblMetazoa"/>
        </authorList>
    </citation>
    <scope>IDENTIFICATION</scope>
    <source>
        <strain evidence="3">Indian</strain>
    </source>
</reference>
<reference evidence="4" key="1">
    <citation type="journal article" date="2014" name="Genome Biol.">
        <title>Genome analysis of a major urban malaria vector mosquito, Anopheles stephensi.</title>
        <authorList>
            <person name="Jiang X."/>
            <person name="Peery A."/>
            <person name="Hall A.B."/>
            <person name="Sharma A."/>
            <person name="Chen X.G."/>
            <person name="Waterhouse R.M."/>
            <person name="Komissarov A."/>
            <person name="Riehle M.M."/>
            <person name="Shouche Y."/>
            <person name="Sharakhova M.V."/>
            <person name="Lawson D."/>
            <person name="Pakpour N."/>
            <person name="Arensburger P."/>
            <person name="Davidson V.L."/>
            <person name="Eiglmeier K."/>
            <person name="Emrich S."/>
            <person name="George P."/>
            <person name="Kennedy R.C."/>
            <person name="Mane S.P."/>
            <person name="Maslen G."/>
            <person name="Oringanje C."/>
            <person name="Qi Y."/>
            <person name="Settlage R."/>
            <person name="Tojo M."/>
            <person name="Tubio J.M."/>
            <person name="Unger M.F."/>
            <person name="Wang B."/>
            <person name="Vernick K.D."/>
            <person name="Ribeiro J.M."/>
            <person name="James A.A."/>
            <person name="Michel K."/>
            <person name="Riehle M.A."/>
            <person name="Luckhart S."/>
            <person name="Sharakhov I.V."/>
            <person name="Tu Z."/>
        </authorList>
    </citation>
    <scope>NUCLEOTIDE SEQUENCE [LARGE SCALE GENOMIC DNA]</scope>
    <source>
        <strain evidence="4">Indian</strain>
    </source>
</reference>
<evidence type="ECO:0000313" key="4">
    <source>
        <dbReference type="Proteomes" id="UP000076408"/>
    </source>
</evidence>